<evidence type="ECO:0000256" key="2">
    <source>
        <dbReference type="ARBA" id="ARBA00022771"/>
    </source>
</evidence>
<keyword evidence="7" id="KW-1185">Reference proteome</keyword>
<feature type="domain" description="TAZ-type" evidence="5">
    <location>
        <begin position="23"/>
        <end position="90"/>
    </location>
</feature>
<reference evidence="6" key="1">
    <citation type="submission" date="2020-08" db="EMBL/GenBank/DDBJ databases">
        <title>Multicomponent nature underlies the extraordinary mechanical properties of spider dragline silk.</title>
        <authorList>
            <person name="Kono N."/>
            <person name="Nakamura H."/>
            <person name="Mori M."/>
            <person name="Yoshida Y."/>
            <person name="Ohtoshi R."/>
            <person name="Malay A.D."/>
            <person name="Moran D.A.P."/>
            <person name="Tomita M."/>
            <person name="Numata K."/>
            <person name="Arakawa K."/>
        </authorList>
    </citation>
    <scope>NUCLEOTIDE SEQUENCE</scope>
</reference>
<evidence type="ECO:0000259" key="5">
    <source>
        <dbReference type="Pfam" id="PF02135"/>
    </source>
</evidence>
<evidence type="ECO:0000313" key="7">
    <source>
        <dbReference type="Proteomes" id="UP000886998"/>
    </source>
</evidence>
<gene>
    <name evidence="6" type="ORF">TNIN_453191</name>
</gene>
<evidence type="ECO:0000256" key="1">
    <source>
        <dbReference type="ARBA" id="ARBA00022723"/>
    </source>
</evidence>
<keyword evidence="2" id="KW-0863">Zinc-finger</keyword>
<feature type="compositionally biased region" description="Polar residues" evidence="4">
    <location>
        <begin position="172"/>
        <end position="182"/>
    </location>
</feature>
<feature type="compositionally biased region" description="Basic and acidic residues" evidence="4">
    <location>
        <begin position="160"/>
        <end position="170"/>
    </location>
</feature>
<evidence type="ECO:0000256" key="4">
    <source>
        <dbReference type="SAM" id="MobiDB-lite"/>
    </source>
</evidence>
<dbReference type="EMBL" id="BMAV01001545">
    <property type="protein sequence ID" value="GFY39838.1"/>
    <property type="molecule type" value="Genomic_DNA"/>
</dbReference>
<proteinExistence type="predicted"/>
<dbReference type="Gene3D" id="1.20.1020.10">
    <property type="entry name" value="TAZ domain"/>
    <property type="match status" value="1"/>
</dbReference>
<name>A0A8X6WR54_9ARAC</name>
<accession>A0A8X6WR54</accession>
<evidence type="ECO:0000313" key="6">
    <source>
        <dbReference type="EMBL" id="GFY39838.1"/>
    </source>
</evidence>
<protein>
    <recommendedName>
        <fullName evidence="5">TAZ-type domain-containing protein</fullName>
    </recommendedName>
</protein>
<dbReference type="InterPro" id="IPR000197">
    <property type="entry name" value="Znf_TAZ"/>
</dbReference>
<organism evidence="6 7">
    <name type="scientific">Trichonephila inaurata madagascariensis</name>
    <dbReference type="NCBI Taxonomy" id="2747483"/>
    <lineage>
        <taxon>Eukaryota</taxon>
        <taxon>Metazoa</taxon>
        <taxon>Ecdysozoa</taxon>
        <taxon>Arthropoda</taxon>
        <taxon>Chelicerata</taxon>
        <taxon>Arachnida</taxon>
        <taxon>Araneae</taxon>
        <taxon>Araneomorphae</taxon>
        <taxon>Entelegynae</taxon>
        <taxon>Araneoidea</taxon>
        <taxon>Nephilidae</taxon>
        <taxon>Trichonephila</taxon>
        <taxon>Trichonephila inaurata</taxon>
    </lineage>
</organism>
<keyword evidence="3" id="KW-0862">Zinc</keyword>
<dbReference type="SUPFAM" id="SSF57933">
    <property type="entry name" value="TAZ domain"/>
    <property type="match status" value="1"/>
</dbReference>
<evidence type="ECO:0000256" key="3">
    <source>
        <dbReference type="ARBA" id="ARBA00022833"/>
    </source>
</evidence>
<sequence length="182" mass="20715">MSVSADDVARDSILPSGFGVKIRDSLAHLHHASICNDSDCENSTCEIKKCFNHFANCLDLRICEDCNYFFDLAARHASDCETERCPTFLCENMIQIQNTNPVFQEDHQKYINLNEKLLACIKNKKVSFRKMPLEEKLPPSELVDQHNAPSTSKEACQDQDDTRRRSDRLAKKNSTTPCTQVD</sequence>
<dbReference type="Proteomes" id="UP000886998">
    <property type="component" value="Unassembled WGS sequence"/>
</dbReference>
<keyword evidence="1" id="KW-0479">Metal-binding</keyword>
<dbReference type="Pfam" id="PF02135">
    <property type="entry name" value="zf-TAZ"/>
    <property type="match status" value="1"/>
</dbReference>
<dbReference type="OrthoDB" id="10393633at2759"/>
<dbReference type="AlphaFoldDB" id="A0A8X6WR54"/>
<dbReference type="InterPro" id="IPR035898">
    <property type="entry name" value="TAZ_dom_sf"/>
</dbReference>
<comment type="caution">
    <text evidence="6">The sequence shown here is derived from an EMBL/GenBank/DDBJ whole genome shotgun (WGS) entry which is preliminary data.</text>
</comment>
<dbReference type="GO" id="GO:0008270">
    <property type="term" value="F:zinc ion binding"/>
    <property type="evidence" value="ECO:0007669"/>
    <property type="project" value="UniProtKB-KW"/>
</dbReference>
<feature type="region of interest" description="Disordered" evidence="4">
    <location>
        <begin position="137"/>
        <end position="182"/>
    </location>
</feature>